<dbReference type="InterPro" id="IPR017853">
    <property type="entry name" value="GH"/>
</dbReference>
<name>G9IS16_9BACT</name>
<dbReference type="Pfam" id="PF14587">
    <property type="entry name" value="Glyco_hydr_30_2"/>
    <property type="match status" value="1"/>
</dbReference>
<dbReference type="EMBL" id="JN695667">
    <property type="protein sequence ID" value="AEW47939.1"/>
    <property type="molecule type" value="Genomic_DNA"/>
</dbReference>
<dbReference type="PANTHER" id="PTHR42767:SF1">
    <property type="entry name" value="ENDO-BETA-1,6-GALACTANASE-LIKE DOMAIN-CONTAINING PROTEIN"/>
    <property type="match status" value="1"/>
</dbReference>
<proteinExistence type="predicted"/>
<protein>
    <submittedName>
        <fullName evidence="2">GHF30 protein</fullName>
    </submittedName>
</protein>
<dbReference type="InterPro" id="IPR039743">
    <property type="entry name" value="6GAL/EXGAL"/>
</dbReference>
<accession>G9IS16</accession>
<feature type="domain" description="Endo-beta-1,6-galactanase-like" evidence="1">
    <location>
        <begin position="36"/>
        <end position="279"/>
    </location>
</feature>
<dbReference type="GO" id="GO:0004553">
    <property type="term" value="F:hydrolase activity, hydrolyzing O-glycosyl compounds"/>
    <property type="evidence" value="ECO:0007669"/>
    <property type="project" value="InterPro"/>
</dbReference>
<reference evidence="2" key="1">
    <citation type="submission" date="2011-09" db="EMBL/GenBank/DDBJ databases">
        <title>High throughput functional metagenomic screening for glycosyl hydrolases in a passive mining bioremediation site.</title>
        <authorList>
            <person name="Mewis K."/>
            <person name="Konwar K."/>
            <person name="Howes C.G."/>
            <person name="Taupp M."/>
            <person name="Baldwin S.A."/>
            <person name="Hallam S.J."/>
        </authorList>
    </citation>
    <scope>NUCLEOTIDE SEQUENCE</scope>
</reference>
<dbReference type="PANTHER" id="PTHR42767">
    <property type="entry name" value="ENDO-BETA-1,6-GALACTANASE"/>
    <property type="match status" value="1"/>
</dbReference>
<dbReference type="InterPro" id="IPR013780">
    <property type="entry name" value="Glyco_hydro_b"/>
</dbReference>
<evidence type="ECO:0000259" key="1">
    <source>
        <dbReference type="Pfam" id="PF14587"/>
    </source>
</evidence>
<evidence type="ECO:0000313" key="2">
    <source>
        <dbReference type="EMBL" id="AEW47939.1"/>
    </source>
</evidence>
<dbReference type="SUPFAM" id="SSF51445">
    <property type="entry name" value="(Trans)glycosidases"/>
    <property type="match status" value="1"/>
</dbReference>
<sequence>MINLKVFFTSILSLTFYPFLIIGQQQKAATSDDAIKVDINLNNKMQAIEGWGSSLCWWAGQIGSWEESKADSIVDLITSPDKLNMNIFRYNIGGGDDPSHIGGHMAKGTIGKRAEMEGFKSSENAPYDWTADEAQRNIMLKIKQKRPDAIFEAFSNSPPYWMTYSGCSSGNMDPGVDNLKPEYYDAFCNYLIDVCKHYKDTYGIEFKTLEPFNESTSSNWKYLGRQEGCHFDPETQIKIIRLLYPKLKKSGLKTVISASDEASLEKFIIALKAYQHTGDIFDKLGQLNTHTYAGTNDQRKEVHQIIKTVDKEFWQSETGTGSLRNRSTGLKNNLLLAQRMFDDLNLMQPQAWLDWQISENSDIWALIKADFTKKKFTIIKNMFVRMQVTRFVKQGYSLLETGSRSALVAIDKENKKLVVVLNNPEENKRDFLVDLASVGTPDKPVEVYRTSANEDCKYLPTTNVVRGKIAYSAPALSLTTFLISID</sequence>
<dbReference type="InterPro" id="IPR039514">
    <property type="entry name" value="6GAL-like"/>
</dbReference>
<organism evidence="2">
    <name type="scientific">uncultured bacterium A2_10</name>
    <dbReference type="NCBI Taxonomy" id="1112285"/>
    <lineage>
        <taxon>Bacteria</taxon>
        <taxon>environmental samples</taxon>
    </lineage>
</organism>
<dbReference type="Gene3D" id="2.60.40.1180">
    <property type="entry name" value="Golgi alpha-mannosidase II"/>
    <property type="match status" value="1"/>
</dbReference>
<dbReference type="Gene3D" id="3.20.20.80">
    <property type="entry name" value="Glycosidases"/>
    <property type="match status" value="1"/>
</dbReference>
<dbReference type="AlphaFoldDB" id="G9IS16"/>